<dbReference type="AlphaFoldDB" id="A0A5B7K2L5"/>
<proteinExistence type="predicted"/>
<gene>
    <name evidence="1" type="ORF">E2C01_096759</name>
</gene>
<name>A0A5B7K2L5_PORTR</name>
<accession>A0A5B7K2L5</accession>
<organism evidence="1 2">
    <name type="scientific">Portunus trituberculatus</name>
    <name type="common">Swimming crab</name>
    <name type="synonym">Neptunus trituberculatus</name>
    <dbReference type="NCBI Taxonomy" id="210409"/>
    <lineage>
        <taxon>Eukaryota</taxon>
        <taxon>Metazoa</taxon>
        <taxon>Ecdysozoa</taxon>
        <taxon>Arthropoda</taxon>
        <taxon>Crustacea</taxon>
        <taxon>Multicrustacea</taxon>
        <taxon>Malacostraca</taxon>
        <taxon>Eumalacostraca</taxon>
        <taxon>Eucarida</taxon>
        <taxon>Decapoda</taxon>
        <taxon>Pleocyemata</taxon>
        <taxon>Brachyura</taxon>
        <taxon>Eubrachyura</taxon>
        <taxon>Portunoidea</taxon>
        <taxon>Portunidae</taxon>
        <taxon>Portuninae</taxon>
        <taxon>Portunus</taxon>
    </lineage>
</organism>
<dbReference type="EMBL" id="VSRR010126275">
    <property type="protein sequence ID" value="MPD01240.1"/>
    <property type="molecule type" value="Genomic_DNA"/>
</dbReference>
<protein>
    <submittedName>
        <fullName evidence="1">Uncharacterized protein</fullName>
    </submittedName>
</protein>
<keyword evidence="2" id="KW-1185">Reference proteome</keyword>
<reference evidence="1 2" key="1">
    <citation type="submission" date="2019-05" db="EMBL/GenBank/DDBJ databases">
        <title>Another draft genome of Portunus trituberculatus and its Hox gene families provides insights of decapod evolution.</title>
        <authorList>
            <person name="Jeong J.-H."/>
            <person name="Song I."/>
            <person name="Kim S."/>
            <person name="Choi T."/>
            <person name="Kim D."/>
            <person name="Ryu S."/>
            <person name="Kim W."/>
        </authorList>
    </citation>
    <scope>NUCLEOTIDE SEQUENCE [LARGE SCALE GENOMIC DNA]</scope>
    <source>
        <tissue evidence="1">Muscle</tissue>
    </source>
</reference>
<dbReference type="Proteomes" id="UP000324222">
    <property type="component" value="Unassembled WGS sequence"/>
</dbReference>
<sequence>MQDPDTNSSTKFFKLHFHDGELPEVLQMHSLYLAHPFCFTLATSSEAKVTLMPHKTLRKSSSKN</sequence>
<evidence type="ECO:0000313" key="1">
    <source>
        <dbReference type="EMBL" id="MPD01240.1"/>
    </source>
</evidence>
<comment type="caution">
    <text evidence="1">The sequence shown here is derived from an EMBL/GenBank/DDBJ whole genome shotgun (WGS) entry which is preliminary data.</text>
</comment>
<evidence type="ECO:0000313" key="2">
    <source>
        <dbReference type="Proteomes" id="UP000324222"/>
    </source>
</evidence>